<evidence type="ECO:0000313" key="4">
    <source>
        <dbReference type="Proteomes" id="UP001165065"/>
    </source>
</evidence>
<sequence>MGLMFGGSETSASPPGSPSSSQPRLLPTTVIEFKGKVNNTRSDLALCLSGIPTYSCKPYLPKGAHFALNYTNEKDRALIEIPGEISKTTRRINEDLPIIPNSPLLFWFIQLTLAGVGVFFLTSRPQYSTMANAIVCLCVVTFVPVLILRHFVGSLCKEIRRLAHLHSETYYMRVVVQDFVWFWVEGGGLLTRADAFMVGLGLGCRIKLVVEVEYGPPKISDEKSRREGRKSGLNKVEKENKMDMMKAQMTTERSKLAKITPAAGGGDKAEPEKRKARGTRSPRRGSLGV</sequence>
<gene>
    <name evidence="3" type="ORF">TrCOL_g1590</name>
</gene>
<name>A0A9W7GH45_9STRA</name>
<feature type="region of interest" description="Disordered" evidence="1">
    <location>
        <begin position="220"/>
        <end position="289"/>
    </location>
</feature>
<feature type="compositionally biased region" description="Low complexity" evidence="1">
    <location>
        <begin position="1"/>
        <end position="21"/>
    </location>
</feature>
<evidence type="ECO:0000256" key="2">
    <source>
        <dbReference type="SAM" id="Phobius"/>
    </source>
</evidence>
<comment type="caution">
    <text evidence="3">The sequence shown here is derived from an EMBL/GenBank/DDBJ whole genome shotgun (WGS) entry which is preliminary data.</text>
</comment>
<feature type="transmembrane region" description="Helical" evidence="2">
    <location>
        <begin position="129"/>
        <end position="152"/>
    </location>
</feature>
<dbReference type="OrthoDB" id="192732at2759"/>
<evidence type="ECO:0000313" key="3">
    <source>
        <dbReference type="EMBL" id="GMI45412.1"/>
    </source>
</evidence>
<keyword evidence="2" id="KW-0472">Membrane</keyword>
<keyword evidence="4" id="KW-1185">Reference proteome</keyword>
<reference evidence="4" key="1">
    <citation type="journal article" date="2023" name="Commun. Biol.">
        <title>Genome analysis of Parmales, the sister group of diatoms, reveals the evolutionary specialization of diatoms from phago-mixotrophs to photoautotrophs.</title>
        <authorList>
            <person name="Ban H."/>
            <person name="Sato S."/>
            <person name="Yoshikawa S."/>
            <person name="Yamada K."/>
            <person name="Nakamura Y."/>
            <person name="Ichinomiya M."/>
            <person name="Sato N."/>
            <person name="Blanc-Mathieu R."/>
            <person name="Endo H."/>
            <person name="Kuwata A."/>
            <person name="Ogata H."/>
        </authorList>
    </citation>
    <scope>NUCLEOTIDE SEQUENCE [LARGE SCALE GENOMIC DNA]</scope>
</reference>
<dbReference type="EMBL" id="BRYA01000246">
    <property type="protein sequence ID" value="GMI45412.1"/>
    <property type="molecule type" value="Genomic_DNA"/>
</dbReference>
<keyword evidence="2" id="KW-0812">Transmembrane</keyword>
<evidence type="ECO:0000256" key="1">
    <source>
        <dbReference type="SAM" id="MobiDB-lite"/>
    </source>
</evidence>
<accession>A0A9W7GH45</accession>
<organism evidence="3 4">
    <name type="scientific">Triparma columacea</name>
    <dbReference type="NCBI Taxonomy" id="722753"/>
    <lineage>
        <taxon>Eukaryota</taxon>
        <taxon>Sar</taxon>
        <taxon>Stramenopiles</taxon>
        <taxon>Ochrophyta</taxon>
        <taxon>Bolidophyceae</taxon>
        <taxon>Parmales</taxon>
        <taxon>Triparmaceae</taxon>
        <taxon>Triparma</taxon>
    </lineage>
</organism>
<dbReference type="AlphaFoldDB" id="A0A9W7GH45"/>
<proteinExistence type="predicted"/>
<protein>
    <submittedName>
        <fullName evidence="3">Uncharacterized protein</fullName>
    </submittedName>
</protein>
<feature type="compositionally biased region" description="Basic and acidic residues" evidence="1">
    <location>
        <begin position="235"/>
        <end position="244"/>
    </location>
</feature>
<keyword evidence="2" id="KW-1133">Transmembrane helix</keyword>
<feature type="transmembrane region" description="Helical" evidence="2">
    <location>
        <begin position="104"/>
        <end position="123"/>
    </location>
</feature>
<dbReference type="Proteomes" id="UP001165065">
    <property type="component" value="Unassembled WGS sequence"/>
</dbReference>
<feature type="compositionally biased region" description="Basic residues" evidence="1">
    <location>
        <begin position="274"/>
        <end position="283"/>
    </location>
</feature>
<feature type="region of interest" description="Disordered" evidence="1">
    <location>
        <begin position="1"/>
        <end position="24"/>
    </location>
</feature>